<dbReference type="AlphaFoldDB" id="A0A0F9D473"/>
<evidence type="ECO:0000313" key="1">
    <source>
        <dbReference type="EMBL" id="KKL56354.1"/>
    </source>
</evidence>
<protein>
    <submittedName>
        <fullName evidence="1">Uncharacterized protein</fullName>
    </submittedName>
</protein>
<name>A0A0F9D473_9ZZZZ</name>
<dbReference type="EMBL" id="LAZR01030523">
    <property type="protein sequence ID" value="KKL56354.1"/>
    <property type="molecule type" value="Genomic_DNA"/>
</dbReference>
<gene>
    <name evidence="1" type="ORF">LCGC14_2246210</name>
</gene>
<reference evidence="1" key="1">
    <citation type="journal article" date="2015" name="Nature">
        <title>Complex archaea that bridge the gap between prokaryotes and eukaryotes.</title>
        <authorList>
            <person name="Spang A."/>
            <person name="Saw J.H."/>
            <person name="Jorgensen S.L."/>
            <person name="Zaremba-Niedzwiedzka K."/>
            <person name="Martijn J."/>
            <person name="Lind A.E."/>
            <person name="van Eijk R."/>
            <person name="Schleper C."/>
            <person name="Guy L."/>
            <person name="Ettema T.J."/>
        </authorList>
    </citation>
    <scope>NUCLEOTIDE SEQUENCE</scope>
</reference>
<organism evidence="1">
    <name type="scientific">marine sediment metagenome</name>
    <dbReference type="NCBI Taxonomy" id="412755"/>
    <lineage>
        <taxon>unclassified sequences</taxon>
        <taxon>metagenomes</taxon>
        <taxon>ecological metagenomes</taxon>
    </lineage>
</organism>
<proteinExistence type="predicted"/>
<feature type="non-terminal residue" evidence="1">
    <location>
        <position position="1"/>
    </location>
</feature>
<accession>A0A0F9D473</accession>
<comment type="caution">
    <text evidence="1">The sequence shown here is derived from an EMBL/GenBank/DDBJ whole genome shotgun (WGS) entry which is preliminary data.</text>
</comment>
<sequence length="29" mass="3217">VVLLGMSFMKHLDMTQREGVLTLRIPSSG</sequence>